<keyword evidence="2" id="KW-1185">Reference proteome</keyword>
<dbReference type="Proteomes" id="UP001163046">
    <property type="component" value="Unassembled WGS sequence"/>
</dbReference>
<gene>
    <name evidence="1" type="ORF">OS493_000903</name>
</gene>
<reference evidence="1" key="1">
    <citation type="submission" date="2023-01" db="EMBL/GenBank/DDBJ databases">
        <title>Genome assembly of the deep-sea coral Lophelia pertusa.</title>
        <authorList>
            <person name="Herrera S."/>
            <person name="Cordes E."/>
        </authorList>
    </citation>
    <scope>NUCLEOTIDE SEQUENCE</scope>
    <source>
        <strain evidence="1">USNM1676648</strain>
        <tissue evidence="1">Polyp</tissue>
    </source>
</reference>
<accession>A0A9X0D7B4</accession>
<name>A0A9X0D7B4_9CNID</name>
<evidence type="ECO:0000313" key="2">
    <source>
        <dbReference type="Proteomes" id="UP001163046"/>
    </source>
</evidence>
<dbReference type="EMBL" id="MU825873">
    <property type="protein sequence ID" value="KAJ7387569.1"/>
    <property type="molecule type" value="Genomic_DNA"/>
</dbReference>
<evidence type="ECO:0000313" key="1">
    <source>
        <dbReference type="EMBL" id="KAJ7387569.1"/>
    </source>
</evidence>
<organism evidence="1 2">
    <name type="scientific">Desmophyllum pertusum</name>
    <dbReference type="NCBI Taxonomy" id="174260"/>
    <lineage>
        <taxon>Eukaryota</taxon>
        <taxon>Metazoa</taxon>
        <taxon>Cnidaria</taxon>
        <taxon>Anthozoa</taxon>
        <taxon>Hexacorallia</taxon>
        <taxon>Scleractinia</taxon>
        <taxon>Caryophylliina</taxon>
        <taxon>Caryophylliidae</taxon>
        <taxon>Desmophyllum</taxon>
    </lineage>
</organism>
<comment type="caution">
    <text evidence="1">The sequence shown here is derived from an EMBL/GenBank/DDBJ whole genome shotgun (WGS) entry which is preliminary data.</text>
</comment>
<sequence>MSCILSTFLDNNNNAENEVSADKEKKTKAPETYITSPNSALGEFKFEHKIVAEFERILGVDTSSLATFHYNFCQVAEQIIELGKAQQRKRSCGMDTFLTLLEPGEFEGDDVDTL</sequence>
<proteinExistence type="predicted"/>
<dbReference type="OrthoDB" id="6512834at2759"/>
<dbReference type="AlphaFoldDB" id="A0A9X0D7B4"/>
<protein>
    <submittedName>
        <fullName evidence="1">Uncharacterized protein</fullName>
    </submittedName>
</protein>